<sequence>MNQNMENKTVILSVLIVMSLIMAQTQVDAKSCCPSKASRQAFNTCRIIGTPAFACEATTGCKIVWSSCPEGYNNHAILENSADTINEYCNLGCVFSACGALTTLQNSDRNAIVNGAVEQCTKACSTLCTKGSMTAVEAT</sequence>
<feature type="signal peptide" evidence="7">
    <location>
        <begin position="1"/>
        <end position="29"/>
    </location>
</feature>
<keyword evidence="7" id="KW-0732">Signal</keyword>
<evidence type="ECO:0000313" key="9">
    <source>
        <dbReference type="Proteomes" id="UP000824890"/>
    </source>
</evidence>
<organism evidence="8 9">
    <name type="scientific">Brassica napus</name>
    <name type="common">Rape</name>
    <dbReference type="NCBI Taxonomy" id="3708"/>
    <lineage>
        <taxon>Eukaryota</taxon>
        <taxon>Viridiplantae</taxon>
        <taxon>Streptophyta</taxon>
        <taxon>Embryophyta</taxon>
        <taxon>Tracheophyta</taxon>
        <taxon>Spermatophyta</taxon>
        <taxon>Magnoliopsida</taxon>
        <taxon>eudicotyledons</taxon>
        <taxon>Gunneridae</taxon>
        <taxon>Pentapetalae</taxon>
        <taxon>rosids</taxon>
        <taxon>malvids</taxon>
        <taxon>Brassicales</taxon>
        <taxon>Brassicaceae</taxon>
        <taxon>Brassiceae</taxon>
        <taxon>Brassica</taxon>
    </lineage>
</organism>
<dbReference type="PROSITE" id="PS00271">
    <property type="entry name" value="THIONIN"/>
    <property type="match status" value="1"/>
</dbReference>
<dbReference type="SUPFAM" id="SSF57429">
    <property type="entry name" value="Crambin-like"/>
    <property type="match status" value="1"/>
</dbReference>
<dbReference type="PANTHER" id="PTHR33920">
    <property type="entry name" value="THIONIN-2.1-RELATED"/>
    <property type="match status" value="1"/>
</dbReference>
<keyword evidence="6" id="KW-1015">Disulfide bond</keyword>
<name>A0ABQ8EQS2_BRANA</name>
<evidence type="ECO:0000256" key="4">
    <source>
        <dbReference type="ARBA" id="ARBA00022656"/>
    </source>
</evidence>
<accession>A0ABQ8EQS2</accession>
<evidence type="ECO:0000256" key="1">
    <source>
        <dbReference type="ARBA" id="ARBA00004613"/>
    </source>
</evidence>
<evidence type="ECO:0000256" key="3">
    <source>
        <dbReference type="ARBA" id="ARBA00022525"/>
    </source>
</evidence>
<dbReference type="Gene3D" id="3.30.1350.10">
    <property type="entry name" value="Thionin-like"/>
    <property type="match status" value="1"/>
</dbReference>
<dbReference type="EMBL" id="JAGKQM010000001">
    <property type="protein sequence ID" value="KAH0944022.1"/>
    <property type="molecule type" value="Genomic_DNA"/>
</dbReference>
<reference evidence="8 9" key="1">
    <citation type="submission" date="2021-05" db="EMBL/GenBank/DDBJ databases">
        <title>Genome Assembly of Synthetic Allotetraploid Brassica napus Reveals Homoeologous Exchanges between Subgenomes.</title>
        <authorList>
            <person name="Davis J.T."/>
        </authorList>
    </citation>
    <scope>NUCLEOTIDE SEQUENCE [LARGE SCALE GENOMIC DNA]</scope>
    <source>
        <strain evidence="9">cv. Da-Ae</strain>
        <tissue evidence="8">Seedling</tissue>
    </source>
</reference>
<evidence type="ECO:0000256" key="6">
    <source>
        <dbReference type="ARBA" id="ARBA00023157"/>
    </source>
</evidence>
<dbReference type="Pfam" id="PF00321">
    <property type="entry name" value="Thionin"/>
    <property type="match status" value="1"/>
</dbReference>
<dbReference type="Proteomes" id="UP000824890">
    <property type="component" value="Unassembled WGS sequence"/>
</dbReference>
<evidence type="ECO:0000256" key="5">
    <source>
        <dbReference type="ARBA" id="ARBA00022821"/>
    </source>
</evidence>
<comment type="subcellular location">
    <subcellularLocation>
        <location evidence="1">Secreted</location>
    </subcellularLocation>
</comment>
<keyword evidence="5" id="KW-0611">Plant defense</keyword>
<evidence type="ECO:0000256" key="2">
    <source>
        <dbReference type="ARBA" id="ARBA00009872"/>
    </source>
</evidence>
<comment type="caution">
    <text evidence="8">The sequence shown here is derived from an EMBL/GenBank/DDBJ whole genome shotgun (WGS) entry which is preliminary data.</text>
</comment>
<dbReference type="PANTHER" id="PTHR33920:SF2">
    <property type="entry name" value="THIONIN-2.1-RELATED"/>
    <property type="match status" value="1"/>
</dbReference>
<protein>
    <recommendedName>
        <fullName evidence="10">Acidic protein</fullName>
    </recommendedName>
</protein>
<evidence type="ECO:0000313" key="8">
    <source>
        <dbReference type="EMBL" id="KAH0944022.1"/>
    </source>
</evidence>
<comment type="similarity">
    <text evidence="2">Belongs to the plant thionin (TC 1.C.44) family.</text>
</comment>
<feature type="chain" id="PRO_5046969614" description="Acidic protein" evidence="7">
    <location>
        <begin position="30"/>
        <end position="139"/>
    </location>
</feature>
<evidence type="ECO:0000256" key="7">
    <source>
        <dbReference type="SAM" id="SignalP"/>
    </source>
</evidence>
<dbReference type="InterPro" id="IPR036391">
    <property type="entry name" value="Thionin-like_sf"/>
</dbReference>
<keyword evidence="9" id="KW-1185">Reference proteome</keyword>
<gene>
    <name evidence="8" type="ORF">HID58_003659</name>
</gene>
<dbReference type="InterPro" id="IPR001010">
    <property type="entry name" value="Thionin"/>
</dbReference>
<proteinExistence type="inferred from homology"/>
<keyword evidence="4" id="KW-0800">Toxin</keyword>
<keyword evidence="3" id="KW-0964">Secreted</keyword>
<evidence type="ECO:0008006" key="10">
    <source>
        <dbReference type="Google" id="ProtNLM"/>
    </source>
</evidence>